<dbReference type="PANTHER" id="PTHR32552:SF68">
    <property type="entry name" value="FERRICHROME OUTER MEMBRANE TRANSPORTER_PHAGE RECEPTOR"/>
    <property type="match status" value="1"/>
</dbReference>
<evidence type="ECO:0000256" key="5">
    <source>
        <dbReference type="ARBA" id="ARBA00022692"/>
    </source>
</evidence>
<reference evidence="15 16" key="1">
    <citation type="journal article" date="2014" name="Proc. Natl. Acad. Sci. U.S.A.">
        <title>Functional type 2 photosynthetic reaction centers found in the rare bacterial phylum Gemmatimonadetes.</title>
        <authorList>
            <person name="Zeng Y."/>
            <person name="Feng F."/>
            <person name="Medova H."/>
            <person name="Dean J."/>
            <person name="Koblizek M."/>
        </authorList>
    </citation>
    <scope>NUCLEOTIDE SEQUENCE [LARGE SCALE GENOMIC DNA]</scope>
    <source>
        <strain evidence="15 16">AP64</strain>
    </source>
</reference>
<evidence type="ECO:0000259" key="14">
    <source>
        <dbReference type="Pfam" id="PF07715"/>
    </source>
</evidence>
<evidence type="ECO:0000313" key="15">
    <source>
        <dbReference type="EMBL" id="AMW04038.1"/>
    </source>
</evidence>
<evidence type="ECO:0000256" key="4">
    <source>
        <dbReference type="ARBA" id="ARBA00022496"/>
    </source>
</evidence>
<dbReference type="InterPro" id="IPR039426">
    <property type="entry name" value="TonB-dep_rcpt-like"/>
</dbReference>
<dbReference type="PANTHER" id="PTHR32552">
    <property type="entry name" value="FERRICHROME IRON RECEPTOR-RELATED"/>
    <property type="match status" value="1"/>
</dbReference>
<evidence type="ECO:0000256" key="10">
    <source>
        <dbReference type="ARBA" id="ARBA00023136"/>
    </source>
</evidence>
<dbReference type="Proteomes" id="UP000076404">
    <property type="component" value="Chromosome"/>
</dbReference>
<evidence type="ECO:0000256" key="11">
    <source>
        <dbReference type="ARBA" id="ARBA00023237"/>
    </source>
</evidence>
<comment type="subcellular location">
    <subcellularLocation>
        <location evidence="1">Cell outer membrane</location>
        <topology evidence="1">Multi-pass membrane protein</topology>
    </subcellularLocation>
</comment>
<dbReference type="KEGG" id="gph:GEMMAAP_02665"/>
<keyword evidence="5" id="KW-0812">Transmembrane</keyword>
<evidence type="ECO:0000256" key="9">
    <source>
        <dbReference type="ARBA" id="ARBA00023077"/>
    </source>
</evidence>
<feature type="domain" description="TonB-dependent receptor-like beta-barrel" evidence="13">
    <location>
        <begin position="263"/>
        <end position="664"/>
    </location>
</feature>
<keyword evidence="11" id="KW-0998">Cell outer membrane</keyword>
<dbReference type="InterPro" id="IPR036942">
    <property type="entry name" value="Beta-barrel_TonB_sf"/>
</dbReference>
<dbReference type="EMBL" id="CP011454">
    <property type="protein sequence ID" value="AMW04038.1"/>
    <property type="molecule type" value="Genomic_DNA"/>
</dbReference>
<comment type="similarity">
    <text evidence="12">Belongs to the TonB-dependent receptor family.</text>
</comment>
<dbReference type="SUPFAM" id="SSF56935">
    <property type="entry name" value="Porins"/>
    <property type="match status" value="1"/>
</dbReference>
<evidence type="ECO:0000256" key="1">
    <source>
        <dbReference type="ARBA" id="ARBA00004571"/>
    </source>
</evidence>
<evidence type="ECO:0000256" key="3">
    <source>
        <dbReference type="ARBA" id="ARBA00022452"/>
    </source>
</evidence>
<reference evidence="15 16" key="2">
    <citation type="journal article" date="2016" name="Environ. Microbiol. Rep.">
        <title>Metagenomic evidence for the presence of phototrophic Gemmatimonadetes bacteria in diverse environments.</title>
        <authorList>
            <person name="Zeng Y."/>
            <person name="Baumbach J."/>
            <person name="Barbosa E.G."/>
            <person name="Azevedo V."/>
            <person name="Zhang C."/>
            <person name="Koblizek M."/>
        </authorList>
    </citation>
    <scope>NUCLEOTIDE SEQUENCE [LARGE SCALE GENOMIC DNA]</scope>
    <source>
        <strain evidence="15 16">AP64</strain>
    </source>
</reference>
<dbReference type="eggNOG" id="COG4772">
    <property type="taxonomic scope" value="Bacteria"/>
</dbReference>
<dbReference type="GO" id="GO:0009279">
    <property type="term" value="C:cell outer membrane"/>
    <property type="evidence" value="ECO:0007669"/>
    <property type="project" value="UniProtKB-SubCell"/>
</dbReference>
<keyword evidence="4" id="KW-0410">Iron transport</keyword>
<feature type="domain" description="TonB-dependent receptor plug" evidence="14">
    <location>
        <begin position="67"/>
        <end position="174"/>
    </location>
</feature>
<dbReference type="Pfam" id="PF07715">
    <property type="entry name" value="Plug"/>
    <property type="match status" value="1"/>
</dbReference>
<keyword evidence="6" id="KW-0732">Signal</keyword>
<name>A0A143BG77_9BACT</name>
<evidence type="ECO:0008006" key="17">
    <source>
        <dbReference type="Google" id="ProtNLM"/>
    </source>
</evidence>
<evidence type="ECO:0000259" key="13">
    <source>
        <dbReference type="Pfam" id="PF00593"/>
    </source>
</evidence>
<evidence type="ECO:0000313" key="16">
    <source>
        <dbReference type="Proteomes" id="UP000076404"/>
    </source>
</evidence>
<evidence type="ECO:0000256" key="12">
    <source>
        <dbReference type="RuleBase" id="RU003357"/>
    </source>
</evidence>
<dbReference type="InterPro" id="IPR037066">
    <property type="entry name" value="Plug_dom_sf"/>
</dbReference>
<protein>
    <recommendedName>
        <fullName evidence="17">TonB-dependent receptor</fullName>
    </recommendedName>
</protein>
<dbReference type="GO" id="GO:0015344">
    <property type="term" value="F:siderophore uptake transmembrane transporter activity"/>
    <property type="evidence" value="ECO:0007669"/>
    <property type="project" value="TreeGrafter"/>
</dbReference>
<gene>
    <name evidence="15" type="ORF">GEMMAAP_02665</name>
</gene>
<evidence type="ECO:0000256" key="2">
    <source>
        <dbReference type="ARBA" id="ARBA00022448"/>
    </source>
</evidence>
<keyword evidence="7" id="KW-0408">Iron</keyword>
<dbReference type="Gene3D" id="2.40.170.20">
    <property type="entry name" value="TonB-dependent receptor, beta-barrel domain"/>
    <property type="match status" value="1"/>
</dbReference>
<dbReference type="AlphaFoldDB" id="A0A143BG77"/>
<sequence>MRAGRPEASVSRGIAHGMATAVALPFFLSASSSGLAAQARPDSTRADSAARRIEGVSVQAIRAGSTAPIAQKTLERAVLTQRHYGQDVPMLLMNAAPSLIAHTETGTQWGYSYLRLRGLDQTRINITIDGVPLNDMEDQVLYFANFADLLSNVQSVQVQRGVGTSTAGTASYAGSINFETVPVARQDAGGDVQLQMGSFGAQRATASFNSGLQNGFATYGRVSALRTNGYRDHSGVAGRSAFLGAGWFGTRDIVKLTALVGQLYDTLSYTGATREELATNWRFNPLAPNERDKFGQQLVSLAWSRSLNNGGSLNTTVYRNSASGNYDYFELPDRYRFNLAHTWYGVTSVYNVERGALTVNTGVNANTYQRAHRGYFQPSTELYDNTGHKQDASGFVKLSYAAGRATWFADMQGRWARFRYEPSANAEITERSIDWTFFNPKAGVTYALGAGVSAFASYGITGREPARNDLFAGDDDLNAGNVDAYGDFTRVKPEQLRDFELGLNLRKTAFDLSANVYSMDFRNDIARIGAPTASGSILRRNVGSSYRRGLELDWAYRGIDRVVLAGNANWSTNRIAQFTDSSRGTPVVRRNVEPLLTPRFTSAHRVEVTPVSRLWLSLEGRYQSRAFLDNTSSPDRVLPDYYTLDATARVSAGPVTFTLRGQNLGDTRKFGSGAVSSSGRVRYFILPARAVFLTAAYDF</sequence>
<dbReference type="Gene3D" id="2.170.130.10">
    <property type="entry name" value="TonB-dependent receptor, plug domain"/>
    <property type="match status" value="1"/>
</dbReference>
<evidence type="ECO:0000256" key="7">
    <source>
        <dbReference type="ARBA" id="ARBA00023004"/>
    </source>
</evidence>
<accession>A0A143BG77</accession>
<keyword evidence="10 12" id="KW-0472">Membrane</keyword>
<dbReference type="STRING" id="1379270.GEMMAAP_02665"/>
<dbReference type="Pfam" id="PF00593">
    <property type="entry name" value="TonB_dep_Rec_b-barrel"/>
    <property type="match status" value="1"/>
</dbReference>
<evidence type="ECO:0000256" key="6">
    <source>
        <dbReference type="ARBA" id="ARBA00022729"/>
    </source>
</evidence>
<dbReference type="InterPro" id="IPR000531">
    <property type="entry name" value="Beta-barrel_TonB"/>
</dbReference>
<keyword evidence="3" id="KW-1134">Transmembrane beta strand</keyword>
<proteinExistence type="inferred from homology"/>
<evidence type="ECO:0000256" key="8">
    <source>
        <dbReference type="ARBA" id="ARBA00023065"/>
    </source>
</evidence>
<keyword evidence="16" id="KW-1185">Reference proteome</keyword>
<keyword evidence="9 12" id="KW-0798">TonB box</keyword>
<organism evidence="15 16">
    <name type="scientific">Gemmatimonas phototrophica</name>
    <dbReference type="NCBI Taxonomy" id="1379270"/>
    <lineage>
        <taxon>Bacteria</taxon>
        <taxon>Pseudomonadati</taxon>
        <taxon>Gemmatimonadota</taxon>
        <taxon>Gemmatimonadia</taxon>
        <taxon>Gemmatimonadales</taxon>
        <taxon>Gemmatimonadaceae</taxon>
        <taxon>Gemmatimonas</taxon>
    </lineage>
</organism>
<dbReference type="InterPro" id="IPR012910">
    <property type="entry name" value="Plug_dom"/>
</dbReference>
<keyword evidence="8" id="KW-0406">Ion transport</keyword>
<keyword evidence="2" id="KW-0813">Transport</keyword>